<proteinExistence type="predicted"/>
<sequence>MRVAQEIASLLGETTAETKLILTKLKKVVEGEEGEIR</sequence>
<dbReference type="EMBL" id="VSSQ01040940">
    <property type="protein sequence ID" value="MPM94277.1"/>
    <property type="molecule type" value="Genomic_DNA"/>
</dbReference>
<dbReference type="AlphaFoldDB" id="A0A645DY19"/>
<protein>
    <submittedName>
        <fullName evidence="1">Uncharacterized protein</fullName>
    </submittedName>
</protein>
<name>A0A645DY19_9ZZZZ</name>
<comment type="caution">
    <text evidence="1">The sequence shown here is derived from an EMBL/GenBank/DDBJ whole genome shotgun (WGS) entry which is preliminary data.</text>
</comment>
<organism evidence="1">
    <name type="scientific">bioreactor metagenome</name>
    <dbReference type="NCBI Taxonomy" id="1076179"/>
    <lineage>
        <taxon>unclassified sequences</taxon>
        <taxon>metagenomes</taxon>
        <taxon>ecological metagenomes</taxon>
    </lineage>
</organism>
<gene>
    <name evidence="1" type="ORF">SDC9_141423</name>
</gene>
<accession>A0A645DY19</accession>
<evidence type="ECO:0000313" key="1">
    <source>
        <dbReference type="EMBL" id="MPM94277.1"/>
    </source>
</evidence>
<reference evidence="1" key="1">
    <citation type="submission" date="2019-08" db="EMBL/GenBank/DDBJ databases">
        <authorList>
            <person name="Kucharzyk K."/>
            <person name="Murdoch R.W."/>
            <person name="Higgins S."/>
            <person name="Loffler F."/>
        </authorList>
    </citation>
    <scope>NUCLEOTIDE SEQUENCE</scope>
</reference>